<proteinExistence type="predicted"/>
<keyword evidence="2" id="KW-1185">Reference proteome</keyword>
<dbReference type="Proteomes" id="UP001549036">
    <property type="component" value="Unassembled WGS sequence"/>
</dbReference>
<comment type="caution">
    <text evidence="1">The sequence shown here is derived from an EMBL/GenBank/DDBJ whole genome shotgun (WGS) entry which is preliminary data.</text>
</comment>
<accession>A0ABV2HUU3</accession>
<name>A0ABV2HUU3_9HYPH</name>
<evidence type="ECO:0000313" key="1">
    <source>
        <dbReference type="EMBL" id="MET3594380.1"/>
    </source>
</evidence>
<reference evidence="1 2" key="1">
    <citation type="submission" date="2024-06" db="EMBL/GenBank/DDBJ databases">
        <title>Genomic Encyclopedia of Type Strains, Phase IV (KMG-IV): sequencing the most valuable type-strain genomes for metagenomic binning, comparative biology and taxonomic classification.</title>
        <authorList>
            <person name="Goeker M."/>
        </authorList>
    </citation>
    <scope>NUCLEOTIDE SEQUENCE [LARGE SCALE GENOMIC DNA]</scope>
    <source>
        <strain evidence="1 2">DSM 29846</strain>
    </source>
</reference>
<protein>
    <submittedName>
        <fullName evidence="1">Uncharacterized protein</fullName>
    </submittedName>
</protein>
<organism evidence="1 2">
    <name type="scientific">Mesorhizobium shonense</name>
    <dbReference type="NCBI Taxonomy" id="1209948"/>
    <lineage>
        <taxon>Bacteria</taxon>
        <taxon>Pseudomonadati</taxon>
        <taxon>Pseudomonadota</taxon>
        <taxon>Alphaproteobacteria</taxon>
        <taxon>Hyphomicrobiales</taxon>
        <taxon>Phyllobacteriaceae</taxon>
        <taxon>Mesorhizobium</taxon>
    </lineage>
</organism>
<sequence length="154" mass="17501">MRHQTLEELQAVAEVDAACSVMTRSQRLEHWAALLEQFPDRCLGALPGTEYMRLDVRDKAQCLESPLSIAFADPMLRAQGLRNETYGEARRFFELSDWQLHAIVCHCHVGATMKAGWVAVQVRAATKQDGKLFGKLREAITHWPAIRLFTHARE</sequence>
<dbReference type="EMBL" id="JBEPLM010000007">
    <property type="protein sequence ID" value="MET3594380.1"/>
    <property type="molecule type" value="Genomic_DNA"/>
</dbReference>
<evidence type="ECO:0000313" key="2">
    <source>
        <dbReference type="Proteomes" id="UP001549036"/>
    </source>
</evidence>
<dbReference type="RefSeq" id="WP_292375021.1">
    <property type="nucleotide sequence ID" value="NZ_JBEPLM010000007.1"/>
</dbReference>
<gene>
    <name evidence="1" type="ORF">ABID26_003788</name>
</gene>